<dbReference type="EMBL" id="HBFR01012478">
    <property type="protein sequence ID" value="CAD8881807.1"/>
    <property type="molecule type" value="Transcribed_RNA"/>
</dbReference>
<dbReference type="InterPro" id="IPR043504">
    <property type="entry name" value="Peptidase_S1_PA_chymotrypsin"/>
</dbReference>
<dbReference type="Gene3D" id="2.40.10.10">
    <property type="entry name" value="Trypsin-like serine proteases"/>
    <property type="match status" value="2"/>
</dbReference>
<proteinExistence type="predicted"/>
<evidence type="ECO:0000313" key="2">
    <source>
        <dbReference type="EMBL" id="CAD8881807.1"/>
    </source>
</evidence>
<accession>A0A7S1FPN4</accession>
<dbReference type="AlphaFoldDB" id="A0A7S1FPN4"/>
<sequence>MGSLDQPAETSLPPQIQVIKDRFDDDDTADGDSRTEKCFDFGESRSRFRVYCMNFCAPLTPQFDFSVPSVTATPASRPFELNYRQKVIEGRKRSLRFLTETHNNALAVRKTISKALKFGKRKRHVFPDPSGTDSTQTPNLVAASIRSLISELEFENFDETNEKQLRTGMNISNILVVTKEILKLFSDSVDRDHDRALTDLTSRLDELSSPDNENDARMTEVLSKLSRLVQESIVREKGDIGSTYITRDQVGANSLREAVVVVALWDGKAKIIRCAGSGAIIDAQRGLIITASHVVIDMEDKTRHGTPNRNFGEEYFGITRSKILIGILPSSNDPYVQAKFCYRATIIEKDVGNQDACVLRIVSKINVDLVEEAHGYVRRGNLKILNETPFNAGAAQLKSLCVSNHSQIEDRIRILGYNQAQIDNEESAIGLNRCMDVSEGKIVHQFKEPTFSEELKPKSQIFSKEVKPTSKFFGSAWKKKPSKLVAKAGITVECRNIVGQSGGPVVNDKGEVIGILSKGCAREGFVVPSKSWMTLVKKTQERVKEQGNNGTVPLGVYYRC</sequence>
<dbReference type="InterPro" id="IPR009003">
    <property type="entry name" value="Peptidase_S1_PA"/>
</dbReference>
<dbReference type="SUPFAM" id="SSF50494">
    <property type="entry name" value="Trypsin-like serine proteases"/>
    <property type="match status" value="1"/>
</dbReference>
<dbReference type="Pfam" id="PF13365">
    <property type="entry name" value="Trypsin_2"/>
    <property type="match status" value="1"/>
</dbReference>
<protein>
    <recommendedName>
        <fullName evidence="3">Serine protease</fullName>
    </recommendedName>
</protein>
<name>A0A7S1FPN4_9STRA</name>
<organism evidence="2">
    <name type="scientific">Corethron hystrix</name>
    <dbReference type="NCBI Taxonomy" id="216773"/>
    <lineage>
        <taxon>Eukaryota</taxon>
        <taxon>Sar</taxon>
        <taxon>Stramenopiles</taxon>
        <taxon>Ochrophyta</taxon>
        <taxon>Bacillariophyta</taxon>
        <taxon>Coscinodiscophyceae</taxon>
        <taxon>Corethrophycidae</taxon>
        <taxon>Corethrales</taxon>
        <taxon>Corethraceae</taxon>
        <taxon>Corethron</taxon>
    </lineage>
</organism>
<evidence type="ECO:0008006" key="3">
    <source>
        <dbReference type="Google" id="ProtNLM"/>
    </source>
</evidence>
<keyword evidence="1" id="KW-0843">Virulence</keyword>
<gene>
    <name evidence="2" type="ORF">CHYS00102_LOCUS8995</name>
</gene>
<evidence type="ECO:0000256" key="1">
    <source>
        <dbReference type="ARBA" id="ARBA00023026"/>
    </source>
</evidence>
<reference evidence="2" key="1">
    <citation type="submission" date="2021-01" db="EMBL/GenBank/DDBJ databases">
        <authorList>
            <person name="Corre E."/>
            <person name="Pelletier E."/>
            <person name="Niang G."/>
            <person name="Scheremetjew M."/>
            <person name="Finn R."/>
            <person name="Kale V."/>
            <person name="Holt S."/>
            <person name="Cochrane G."/>
            <person name="Meng A."/>
            <person name="Brown T."/>
            <person name="Cohen L."/>
        </authorList>
    </citation>
    <scope>NUCLEOTIDE SEQUENCE</scope>
    <source>
        <strain evidence="2">308</strain>
    </source>
</reference>